<evidence type="ECO:0000313" key="13">
    <source>
        <dbReference type="EMBL" id="PCC46461.1"/>
    </source>
</evidence>
<dbReference type="GO" id="GO:0003677">
    <property type="term" value="F:DNA binding"/>
    <property type="evidence" value="ECO:0007669"/>
    <property type="project" value="UniProtKB-KW"/>
</dbReference>
<evidence type="ECO:0000313" key="15">
    <source>
        <dbReference type="EMBL" id="PCC53379.1"/>
    </source>
</evidence>
<dbReference type="EMBL" id="CP017150">
    <property type="protein sequence ID" value="AOP52592.1"/>
    <property type="molecule type" value="Genomic_DNA"/>
</dbReference>
<dbReference type="Gene3D" id="3.40.50.2300">
    <property type="match status" value="1"/>
</dbReference>
<dbReference type="GO" id="GO:0000160">
    <property type="term" value="P:phosphorelay signal transduction system"/>
    <property type="evidence" value="ECO:0007669"/>
    <property type="project" value="InterPro"/>
</dbReference>
<dbReference type="EMBL" id="FXZI01000014">
    <property type="protein sequence ID" value="SMY03168.1"/>
    <property type="molecule type" value="Genomic_DNA"/>
</dbReference>
<dbReference type="InterPro" id="IPR000792">
    <property type="entry name" value="Tscrpt_reg_LuxR_C"/>
</dbReference>
<feature type="domain" description="HTH luxR-type" evidence="6">
    <location>
        <begin position="149"/>
        <end position="214"/>
    </location>
</feature>
<evidence type="ECO:0000256" key="1">
    <source>
        <dbReference type="ARBA" id="ARBA00022553"/>
    </source>
</evidence>
<dbReference type="EMBL" id="NRGP01000014">
    <property type="protein sequence ID" value="PCC46461.1"/>
    <property type="molecule type" value="Genomic_DNA"/>
</dbReference>
<evidence type="ECO:0000313" key="30">
    <source>
        <dbReference type="Proteomes" id="UP000297736"/>
    </source>
</evidence>
<evidence type="ECO:0000313" key="16">
    <source>
        <dbReference type="EMBL" id="SMX74215.1"/>
    </source>
</evidence>
<dbReference type="Proteomes" id="UP000282731">
    <property type="component" value="Chromosome"/>
</dbReference>
<dbReference type="CDD" id="cd06170">
    <property type="entry name" value="LuxR_C_like"/>
    <property type="match status" value="1"/>
</dbReference>
<dbReference type="Proteomes" id="UP000218377">
    <property type="component" value="Unassembled WGS sequence"/>
</dbReference>
<evidence type="ECO:0000313" key="8">
    <source>
        <dbReference type="EMBL" id="AOP52592.1"/>
    </source>
</evidence>
<keyword evidence="1 5" id="KW-0597">Phosphoprotein</keyword>
<reference evidence="28 29" key="6">
    <citation type="submission" date="2017-12" db="EMBL/GenBank/DDBJ databases">
        <authorList>
            <person name="Levesque S."/>
        </authorList>
    </citation>
    <scope>NUCLEOTIDE SEQUENCE [LARGE SCALE GENOMIC DNA]</scope>
    <source>
        <strain evidence="9 29">SMQ-1417</strain>
        <strain evidence="10 28">SMQ-1420</strain>
    </source>
</reference>
<dbReference type="PATRIC" id="fig|1703.10.peg.903"/>
<evidence type="ECO:0000313" key="27">
    <source>
        <dbReference type="Proteomes" id="UP000234525"/>
    </source>
</evidence>
<evidence type="ECO:0000313" key="18">
    <source>
        <dbReference type="EMBL" id="SMY03168.1"/>
    </source>
</evidence>
<evidence type="ECO:0000313" key="14">
    <source>
        <dbReference type="EMBL" id="PCC50645.1"/>
    </source>
</evidence>
<keyword evidence="2" id="KW-0805">Transcription regulation</keyword>
<feature type="domain" description="Response regulatory" evidence="7">
    <location>
        <begin position="5"/>
        <end position="123"/>
    </location>
</feature>
<accession>A0A1D7W0U0</accession>
<dbReference type="Proteomes" id="UP000094793">
    <property type="component" value="Chromosome"/>
</dbReference>
<evidence type="ECO:0000256" key="2">
    <source>
        <dbReference type="ARBA" id="ARBA00023015"/>
    </source>
</evidence>
<sequence>MNDISVAIADDHQLVRAGFASLLDAEPGISVSVQASGGEELLEKLAATPVDVVLMDIRMPDGDGLWATEAIAADPDLGHVRVVLVTTFGLDEYIVRAVRAGASGFLLKDTEPVDLIRAVRVVAEGEALLSPEVTRYLLSRMSLGLRAEPAKHLDVLTQREREVLALVGQGLSNDEIAAQLVLSPLTAKTHVSRIMSKVAARDRVHLVVLAYESGLVSPGWLREQ</sequence>
<evidence type="ECO:0000259" key="7">
    <source>
        <dbReference type="PROSITE" id="PS50110"/>
    </source>
</evidence>
<dbReference type="InterPro" id="IPR011006">
    <property type="entry name" value="CheY-like_superfamily"/>
</dbReference>
<dbReference type="eggNOG" id="COG2197">
    <property type="taxonomic scope" value="Bacteria"/>
</dbReference>
<dbReference type="Pfam" id="PF00072">
    <property type="entry name" value="Response_reg"/>
    <property type="match status" value="1"/>
</dbReference>
<evidence type="ECO:0000313" key="19">
    <source>
        <dbReference type="EMBL" id="TGD40197.1"/>
    </source>
</evidence>
<evidence type="ECO:0000256" key="4">
    <source>
        <dbReference type="ARBA" id="ARBA00023163"/>
    </source>
</evidence>
<dbReference type="EMBL" id="NRGX01000001">
    <property type="protein sequence ID" value="PCC18995.1"/>
    <property type="molecule type" value="Genomic_DNA"/>
</dbReference>
<evidence type="ECO:0000313" key="21">
    <source>
        <dbReference type="Proteomes" id="UP000217564"/>
    </source>
</evidence>
<dbReference type="PRINTS" id="PR00038">
    <property type="entry name" value="HTHLUXR"/>
</dbReference>
<dbReference type="InterPro" id="IPR001789">
    <property type="entry name" value="Sig_transdc_resp-reg_receiver"/>
</dbReference>
<dbReference type="PROSITE" id="PS50043">
    <property type="entry name" value="HTH_LUXR_2"/>
    <property type="match status" value="1"/>
</dbReference>
<dbReference type="Proteomes" id="UP000217564">
    <property type="component" value="Unassembled WGS sequence"/>
</dbReference>
<accession>A0A2A3ZGZ0</accession>
<dbReference type="InterPro" id="IPR039420">
    <property type="entry name" value="WalR-like"/>
</dbReference>
<evidence type="ECO:0000313" key="23">
    <source>
        <dbReference type="Proteomes" id="UP000218377"/>
    </source>
</evidence>
<dbReference type="SMART" id="SM00448">
    <property type="entry name" value="REC"/>
    <property type="match status" value="1"/>
</dbReference>
<reference evidence="21 22" key="3">
    <citation type="journal article" date="2017" name="Elife">
        <title>Extensive horizontal gene transfer in cheese-associated bacteria.</title>
        <authorList>
            <person name="Bonham K.S."/>
            <person name="Wolfe B.E."/>
            <person name="Dutton R.J."/>
        </authorList>
    </citation>
    <scope>NUCLEOTIDE SEQUENCE [LARGE SCALE GENOMIC DNA]</scope>
    <source>
        <strain evidence="15 22">738_8</strain>
        <strain evidence="14">900_6</strain>
        <strain evidence="13 21">947_7</strain>
        <strain evidence="12 24">962_8</strain>
        <strain evidence="11 23">JB5</strain>
    </source>
</reference>
<evidence type="ECO:0000313" key="22">
    <source>
        <dbReference type="Proteomes" id="UP000217881"/>
    </source>
</evidence>
<protein>
    <submittedName>
        <fullName evidence="8 9">DNA-binding response regulator</fullName>
    </submittedName>
    <submittedName>
        <fullName evidence="16">Two component transcriptional regulator, LuxR family</fullName>
    </submittedName>
</protein>
<evidence type="ECO:0000313" key="26">
    <source>
        <dbReference type="Proteomes" id="UP000234327"/>
    </source>
</evidence>
<dbReference type="Proteomes" id="UP000218620">
    <property type="component" value="Unassembled WGS sequence"/>
</dbReference>
<evidence type="ECO:0000313" key="12">
    <source>
        <dbReference type="EMBL" id="PCC41812.1"/>
    </source>
</evidence>
<dbReference type="Pfam" id="PF00196">
    <property type="entry name" value="GerE"/>
    <property type="match status" value="1"/>
</dbReference>
<accession>A0A2H1IID3</accession>
<dbReference type="EMBL" id="RHFF01000002">
    <property type="protein sequence ID" value="TGD40197.1"/>
    <property type="molecule type" value="Genomic_DNA"/>
</dbReference>
<dbReference type="GeneID" id="60905255"/>
<dbReference type="EMBL" id="NRGO01000007">
    <property type="protein sequence ID" value="PCC50645.1"/>
    <property type="molecule type" value="Genomic_DNA"/>
</dbReference>
<proteinExistence type="predicted"/>
<dbReference type="PROSITE" id="PS50110">
    <property type="entry name" value="RESPONSE_REGULATORY"/>
    <property type="match status" value="1"/>
</dbReference>
<dbReference type="EMBL" id="FXYZ01000004">
    <property type="protein sequence ID" value="SMX74732.1"/>
    <property type="molecule type" value="Genomic_DNA"/>
</dbReference>
<dbReference type="Proteomes" id="UP000283000">
    <property type="component" value="Chromosome"/>
</dbReference>
<dbReference type="EMBL" id="NRHA01000013">
    <property type="protein sequence ID" value="PCC53379.1"/>
    <property type="molecule type" value="Genomic_DNA"/>
</dbReference>
<dbReference type="Proteomes" id="UP000234300">
    <property type="component" value="Unassembled WGS sequence"/>
</dbReference>
<dbReference type="EMBL" id="CP025330">
    <property type="protein sequence ID" value="AZT92495.1"/>
    <property type="molecule type" value="Genomic_DNA"/>
</dbReference>
<dbReference type="PANTHER" id="PTHR43214:SF24">
    <property type="entry name" value="TRANSCRIPTIONAL REGULATORY PROTEIN NARL-RELATED"/>
    <property type="match status" value="1"/>
</dbReference>
<evidence type="ECO:0000313" key="29">
    <source>
        <dbReference type="Proteomes" id="UP000283000"/>
    </source>
</evidence>
<keyword evidence="27" id="KW-1185">Reference proteome</keyword>
<dbReference type="RefSeq" id="WP_009883196.1">
    <property type="nucleotide sequence ID" value="NZ_AAGP01000014.1"/>
</dbReference>
<dbReference type="Proteomes" id="UP000297736">
    <property type="component" value="Unassembled WGS sequence"/>
</dbReference>
<dbReference type="EMBL" id="NRGQ01000026">
    <property type="protein sequence ID" value="PCC41812.1"/>
    <property type="molecule type" value="Genomic_DNA"/>
</dbReference>
<dbReference type="CDD" id="cd17535">
    <property type="entry name" value="REC_NarL-like"/>
    <property type="match status" value="1"/>
</dbReference>
<gene>
    <name evidence="16" type="ORF">BAUR9175_01295</name>
    <name evidence="17" type="ORF">BAURA63_01218</name>
    <name evidence="18" type="ORF">BAURA86_03307</name>
    <name evidence="8" type="ORF">BLSMQ_0880</name>
    <name evidence="15" type="ORF">CIK59_11715</name>
    <name evidence="14" type="ORF">CIK62_06965</name>
    <name evidence="13" type="ORF">CIK64_10335</name>
    <name evidence="12" type="ORF">CIK65_16050</name>
    <name evidence="11" type="ORF">CIK79_12235</name>
    <name evidence="9" type="ORF">CXR23_04505</name>
    <name evidence="10" type="ORF">CXR27_04435</name>
    <name evidence="19" type="ORF">EB834_03050</name>
</gene>
<reference evidence="28 29" key="8">
    <citation type="submission" date="2019-01" db="EMBL/GenBank/DDBJ databases">
        <title>Comparative genomic analysis of Brevibacterium aurantiacum sheds light on its evolution and its adaptation to smear-ripened cheeses.</title>
        <authorList>
            <person name="Moineau S."/>
        </authorList>
    </citation>
    <scope>NUCLEOTIDE SEQUENCE [LARGE SCALE GENOMIC DNA]</scope>
    <source>
        <strain evidence="9 29">SMQ-1417</strain>
        <strain evidence="10 28">SMQ-1420</strain>
    </source>
</reference>
<feature type="modified residue" description="4-aspartylphosphate" evidence="5">
    <location>
        <position position="56"/>
    </location>
</feature>
<dbReference type="EMBL" id="CP025334">
    <property type="protein sequence ID" value="AZT96344.1"/>
    <property type="molecule type" value="Genomic_DNA"/>
</dbReference>
<dbReference type="KEGG" id="blin:BLSMQ_0880"/>
<evidence type="ECO:0000313" key="20">
    <source>
        <dbReference type="Proteomes" id="UP000094793"/>
    </source>
</evidence>
<dbReference type="AlphaFoldDB" id="A0A1D7W0U0"/>
<organism evidence="8 20">
    <name type="scientific">Brevibacterium aurantiacum</name>
    <dbReference type="NCBI Taxonomy" id="273384"/>
    <lineage>
        <taxon>Bacteria</taxon>
        <taxon>Bacillati</taxon>
        <taxon>Actinomycetota</taxon>
        <taxon>Actinomycetes</taxon>
        <taxon>Micrococcales</taxon>
        <taxon>Brevibacteriaceae</taxon>
        <taxon>Brevibacterium</taxon>
    </lineage>
</organism>
<dbReference type="Proteomes" id="UP000234327">
    <property type="component" value="Unassembled WGS sequence"/>
</dbReference>
<dbReference type="Proteomes" id="UP000217720">
    <property type="component" value="Unassembled WGS sequence"/>
</dbReference>
<name>A0A1D7W0U0_BREAU</name>
<evidence type="ECO:0000256" key="5">
    <source>
        <dbReference type="PROSITE-ProRule" id="PRU00169"/>
    </source>
</evidence>
<reference evidence="20" key="2">
    <citation type="submission" date="2016-09" db="EMBL/GenBank/DDBJ databases">
        <title>Complete Genome Sequence of Brevibacterium linens SMQ-1335.</title>
        <authorList>
            <person name="de Melo A.G."/>
            <person name="Labrie S.J."/>
            <person name="Dumaresq J."/>
            <person name="Roberts R.J."/>
            <person name="Tremblay D.M."/>
            <person name="Moineau S."/>
        </authorList>
    </citation>
    <scope>NUCLEOTIDE SEQUENCE [LARGE SCALE GENOMIC DNA]</scope>
    <source>
        <strain evidence="20">SMQ-1335</strain>
    </source>
</reference>
<evidence type="ECO:0000313" key="9">
    <source>
        <dbReference type="EMBL" id="AZT92495.1"/>
    </source>
</evidence>
<dbReference type="Proteomes" id="UP000234525">
    <property type="component" value="Unassembled WGS sequence"/>
</dbReference>
<dbReference type="EMBL" id="FXZB01000007">
    <property type="protein sequence ID" value="SMX74215.1"/>
    <property type="molecule type" value="Genomic_DNA"/>
</dbReference>
<dbReference type="InterPro" id="IPR058245">
    <property type="entry name" value="NreC/VraR/RcsB-like_REC"/>
</dbReference>
<dbReference type="SUPFAM" id="SSF46894">
    <property type="entry name" value="C-terminal effector domain of the bipartite response regulators"/>
    <property type="match status" value="1"/>
</dbReference>
<evidence type="ECO:0000313" key="28">
    <source>
        <dbReference type="Proteomes" id="UP000282731"/>
    </source>
</evidence>
<reference evidence="27" key="5">
    <citation type="submission" date="2017-03" db="EMBL/GenBank/DDBJ databases">
        <authorList>
            <person name="Monnet C."/>
        </authorList>
    </citation>
    <scope>NUCLEOTIDE SEQUENCE [LARGE SCALE GENOMIC DNA]</scope>
    <source>
        <strain evidence="27">ATCC 9175</strain>
    </source>
</reference>
<dbReference type="OrthoDB" id="4803010at2"/>
<evidence type="ECO:0000313" key="25">
    <source>
        <dbReference type="Proteomes" id="UP000234300"/>
    </source>
</evidence>
<evidence type="ECO:0000259" key="6">
    <source>
        <dbReference type="PROSITE" id="PS50043"/>
    </source>
</evidence>
<evidence type="ECO:0000313" key="10">
    <source>
        <dbReference type="EMBL" id="AZT96344.1"/>
    </source>
</evidence>
<reference evidence="8" key="1">
    <citation type="submission" date="2016-09" db="EMBL/GenBank/DDBJ databases">
        <title>Complete Genome Sequence of Brevibacterium aurantiacum SMQ-1335.</title>
        <authorList>
            <person name="de Melo A.G."/>
            <person name="Labrie S.J."/>
            <person name="Dumaresq J."/>
            <person name="Roberts R.J."/>
            <person name="Tremblay D.M."/>
            <person name="Moineau S."/>
        </authorList>
    </citation>
    <scope>NUCLEOTIDE SEQUENCE</scope>
    <source>
        <strain evidence="8">SMQ-1335</strain>
    </source>
</reference>
<reference evidence="25 26" key="4">
    <citation type="submission" date="2017-03" db="EMBL/GenBank/DDBJ databases">
        <authorList>
            <person name="Afonso C.L."/>
            <person name="Miller P.J."/>
            <person name="Scott M.A."/>
            <person name="Spackman E."/>
            <person name="Goraichik I."/>
            <person name="Dimitrov K.M."/>
            <person name="Suarez D.L."/>
            <person name="Swayne D.E."/>
        </authorList>
    </citation>
    <scope>NUCLEOTIDE SEQUENCE [LARGE SCALE GENOMIC DNA]</scope>
    <source>
        <strain evidence="17">6</strain>
        <strain evidence="26">6(3)</strain>
        <strain evidence="18">8</strain>
        <strain evidence="25">8(6)</strain>
        <strain evidence="16">ATCC 9175</strain>
    </source>
</reference>
<dbReference type="PANTHER" id="PTHR43214">
    <property type="entry name" value="TWO-COMPONENT RESPONSE REGULATOR"/>
    <property type="match status" value="1"/>
</dbReference>
<dbReference type="Proteomes" id="UP000217881">
    <property type="component" value="Unassembled WGS sequence"/>
</dbReference>
<evidence type="ECO:0000313" key="24">
    <source>
        <dbReference type="Proteomes" id="UP000218620"/>
    </source>
</evidence>
<dbReference type="SUPFAM" id="SSF52172">
    <property type="entry name" value="CheY-like"/>
    <property type="match status" value="1"/>
</dbReference>
<evidence type="ECO:0000256" key="3">
    <source>
        <dbReference type="ARBA" id="ARBA00023125"/>
    </source>
</evidence>
<dbReference type="InterPro" id="IPR016032">
    <property type="entry name" value="Sig_transdc_resp-reg_C-effctor"/>
</dbReference>
<dbReference type="SMART" id="SM00421">
    <property type="entry name" value="HTH_LUXR"/>
    <property type="match status" value="1"/>
</dbReference>
<evidence type="ECO:0000313" key="11">
    <source>
        <dbReference type="EMBL" id="PCC18995.1"/>
    </source>
</evidence>
<keyword evidence="3 8" id="KW-0238">DNA-binding</keyword>
<reference evidence="19 30" key="7">
    <citation type="submission" date="2018-10" db="EMBL/GenBank/DDBJ databases">
        <title>Brevibacterium genomes from Austrain hard cheese rinds.</title>
        <authorList>
            <person name="Anast J.M."/>
            <person name="Dzieciol M."/>
            <person name="Schultz D.L."/>
            <person name="Mann E."/>
            <person name="Wagner M."/>
            <person name="Schmitz-Esser S."/>
        </authorList>
    </citation>
    <scope>NUCLEOTIDE SEQUENCE [LARGE SCALE GENOMIC DNA]</scope>
    <source>
        <strain evidence="19 30">L261</strain>
    </source>
</reference>
<evidence type="ECO:0000313" key="17">
    <source>
        <dbReference type="EMBL" id="SMX74732.1"/>
    </source>
</evidence>
<dbReference type="GO" id="GO:0006355">
    <property type="term" value="P:regulation of DNA-templated transcription"/>
    <property type="evidence" value="ECO:0007669"/>
    <property type="project" value="InterPro"/>
</dbReference>
<keyword evidence="4" id="KW-0804">Transcription</keyword>